<sequence>MEDAEGRMITVAARAPGDGPAPTAPSPESCGAPSGEEERDERHAWDLGVWWDVYFTSVMAAMAVIALITSDPFWRWPLVGLMAAVTAVYHLFGRRLMLREERVRPTVLMAVLLVLCLPAVTVNPTLTFLVVAVAPLCFMTASIPTAISTVGAILLVPMPLRGLLGLSEWDDVTINVLINGVMVGYTLWFGSWLGRIIDQSYERSELIRELRESRLEVARLSEETGAMVERERLAREMHDTLAQGFTSIVALTQAVETEMDADPALARRHLALMRETAAENLAEARAMVAARQPVGLDSQTLEAALDRVASRLGGELGVPVDTAVLGTPATLSNDLQICLLRTAQEALANVRRHAGAGHVRVTLEYTRAADGSPGPVELSVTDDGVGFDPGRPSPGNGLANMRHRAGDAGGVLEVDSAPGRGTRVRMSLPLPPNVPRGDEEYAP</sequence>
<feature type="transmembrane region" description="Helical" evidence="17">
    <location>
        <begin position="105"/>
        <end position="122"/>
    </location>
</feature>
<evidence type="ECO:0000256" key="17">
    <source>
        <dbReference type="SAM" id="Phobius"/>
    </source>
</evidence>
<dbReference type="GO" id="GO:0005737">
    <property type="term" value="C:cytoplasm"/>
    <property type="evidence" value="ECO:0007669"/>
    <property type="project" value="UniProtKB-SubCell"/>
</dbReference>
<keyword evidence="10 19" id="KW-0418">Kinase</keyword>
<dbReference type="InterPro" id="IPR036890">
    <property type="entry name" value="HATPase_C_sf"/>
</dbReference>
<reference evidence="19 20" key="1">
    <citation type="submission" date="2020-04" db="EMBL/GenBank/DDBJ databases">
        <title>MicrobeNet Type strains.</title>
        <authorList>
            <person name="Nicholson A.C."/>
        </authorList>
    </citation>
    <scope>NUCLEOTIDE SEQUENCE [LARGE SCALE GENOMIC DNA]</scope>
    <source>
        <strain evidence="19 20">ATCC 23612</strain>
    </source>
</reference>
<evidence type="ECO:0000256" key="15">
    <source>
        <dbReference type="ARBA" id="ARBA00030800"/>
    </source>
</evidence>
<proteinExistence type="predicted"/>
<evidence type="ECO:0000313" key="20">
    <source>
        <dbReference type="Proteomes" id="UP000553209"/>
    </source>
</evidence>
<evidence type="ECO:0000256" key="9">
    <source>
        <dbReference type="ARBA" id="ARBA00022723"/>
    </source>
</evidence>
<feature type="region of interest" description="Disordered" evidence="16">
    <location>
        <begin position="1"/>
        <end position="38"/>
    </location>
</feature>
<evidence type="ECO:0000256" key="13">
    <source>
        <dbReference type="ARBA" id="ARBA00023014"/>
    </source>
</evidence>
<dbReference type="PANTHER" id="PTHR24421">
    <property type="entry name" value="NITRATE/NITRITE SENSOR PROTEIN NARX-RELATED"/>
    <property type="match status" value="1"/>
</dbReference>
<feature type="transmembrane region" description="Helical" evidence="17">
    <location>
        <begin position="176"/>
        <end position="194"/>
    </location>
</feature>
<comment type="subcellular location">
    <subcellularLocation>
        <location evidence="3">Cytoplasm</location>
    </subcellularLocation>
</comment>
<dbReference type="InterPro" id="IPR011712">
    <property type="entry name" value="Sig_transdc_His_kin_sub3_dim/P"/>
</dbReference>
<comment type="cofactor">
    <cofactor evidence="2">
        <name>[4Fe-4S] cluster</name>
        <dbReference type="ChEBI" id="CHEBI:49883"/>
    </cofactor>
</comment>
<dbReference type="GO" id="GO:0051539">
    <property type="term" value="F:4 iron, 4 sulfur cluster binding"/>
    <property type="evidence" value="ECO:0007669"/>
    <property type="project" value="UniProtKB-KW"/>
</dbReference>
<accession>A0A7X6RQ45</accession>
<dbReference type="GO" id="GO:0000155">
    <property type="term" value="F:phosphorelay sensor kinase activity"/>
    <property type="evidence" value="ECO:0007669"/>
    <property type="project" value="InterPro"/>
</dbReference>
<dbReference type="CDD" id="cd16917">
    <property type="entry name" value="HATPase_UhpB-NarQ-NarX-like"/>
    <property type="match status" value="1"/>
</dbReference>
<dbReference type="InterPro" id="IPR017205">
    <property type="entry name" value="Sig_transdc_His_kinase_ChrS"/>
</dbReference>
<evidence type="ECO:0000256" key="12">
    <source>
        <dbReference type="ARBA" id="ARBA00023012"/>
    </source>
</evidence>
<evidence type="ECO:0000256" key="10">
    <source>
        <dbReference type="ARBA" id="ARBA00022777"/>
    </source>
</evidence>
<keyword evidence="17" id="KW-0812">Transmembrane</keyword>
<dbReference type="Gene3D" id="3.30.565.10">
    <property type="entry name" value="Histidine kinase-like ATPase, C-terminal domain"/>
    <property type="match status" value="1"/>
</dbReference>
<feature type="region of interest" description="Disordered" evidence="16">
    <location>
        <begin position="402"/>
        <end position="443"/>
    </location>
</feature>
<keyword evidence="9" id="KW-0479">Metal-binding</keyword>
<dbReference type="GO" id="GO:0046983">
    <property type="term" value="F:protein dimerization activity"/>
    <property type="evidence" value="ECO:0007669"/>
    <property type="project" value="InterPro"/>
</dbReference>
<feature type="transmembrane region" description="Helical" evidence="17">
    <location>
        <begin position="74"/>
        <end position="93"/>
    </location>
</feature>
<keyword evidence="12" id="KW-0902">Two-component regulatory system</keyword>
<evidence type="ECO:0000256" key="8">
    <source>
        <dbReference type="ARBA" id="ARBA00022679"/>
    </source>
</evidence>
<evidence type="ECO:0000256" key="6">
    <source>
        <dbReference type="ARBA" id="ARBA00022485"/>
    </source>
</evidence>
<dbReference type="GO" id="GO:0046872">
    <property type="term" value="F:metal ion binding"/>
    <property type="evidence" value="ECO:0007669"/>
    <property type="project" value="UniProtKB-KW"/>
</dbReference>
<dbReference type="Gene3D" id="1.20.5.1930">
    <property type="match status" value="1"/>
</dbReference>
<dbReference type="Proteomes" id="UP000553209">
    <property type="component" value="Unassembled WGS sequence"/>
</dbReference>
<dbReference type="SUPFAM" id="SSF55874">
    <property type="entry name" value="ATPase domain of HSP90 chaperone/DNA topoisomerase II/histidine kinase"/>
    <property type="match status" value="1"/>
</dbReference>
<comment type="caution">
    <text evidence="19">The sequence shown here is derived from an EMBL/GenBank/DDBJ whole genome shotgun (WGS) entry which is preliminary data.</text>
</comment>
<evidence type="ECO:0000256" key="5">
    <source>
        <dbReference type="ARBA" id="ARBA00017322"/>
    </source>
</evidence>
<dbReference type="Pfam" id="PF07730">
    <property type="entry name" value="HisKA_3"/>
    <property type="match status" value="1"/>
</dbReference>
<dbReference type="SMART" id="SM00387">
    <property type="entry name" value="HATPase_c"/>
    <property type="match status" value="1"/>
</dbReference>
<keyword evidence="20" id="KW-1185">Reference proteome</keyword>
<dbReference type="PRINTS" id="PR00344">
    <property type="entry name" value="BCTRLSENSOR"/>
</dbReference>
<dbReference type="GO" id="GO:0016020">
    <property type="term" value="C:membrane"/>
    <property type="evidence" value="ECO:0007669"/>
    <property type="project" value="InterPro"/>
</dbReference>
<dbReference type="Pfam" id="PF02518">
    <property type="entry name" value="HATPase_c"/>
    <property type="match status" value="1"/>
</dbReference>
<evidence type="ECO:0000256" key="4">
    <source>
        <dbReference type="ARBA" id="ARBA00012438"/>
    </source>
</evidence>
<feature type="domain" description="Histidine kinase" evidence="18">
    <location>
        <begin position="339"/>
        <end position="432"/>
    </location>
</feature>
<evidence type="ECO:0000256" key="14">
    <source>
        <dbReference type="ARBA" id="ARBA00024827"/>
    </source>
</evidence>
<dbReference type="InterPro" id="IPR005467">
    <property type="entry name" value="His_kinase_dom"/>
</dbReference>
<protein>
    <recommendedName>
        <fullName evidence="5">Oxygen sensor histidine kinase NreB</fullName>
        <ecNumber evidence="4">2.7.13.3</ecNumber>
    </recommendedName>
    <alternativeName>
        <fullName evidence="15">Nitrogen regulation protein B</fullName>
    </alternativeName>
</protein>
<dbReference type="PIRSF" id="PIRSF037434">
    <property type="entry name" value="STHK_ChrS"/>
    <property type="match status" value="1"/>
</dbReference>
<comment type="catalytic activity">
    <reaction evidence="1">
        <text>ATP + protein L-histidine = ADP + protein N-phospho-L-histidine.</text>
        <dbReference type="EC" id="2.7.13.3"/>
    </reaction>
</comment>
<keyword evidence="13" id="KW-0411">Iron-sulfur</keyword>
<keyword evidence="17" id="KW-1133">Transmembrane helix</keyword>
<feature type="transmembrane region" description="Helical" evidence="17">
    <location>
        <begin position="128"/>
        <end position="156"/>
    </location>
</feature>
<dbReference type="InterPro" id="IPR003594">
    <property type="entry name" value="HATPase_dom"/>
</dbReference>
<evidence type="ECO:0000256" key="3">
    <source>
        <dbReference type="ARBA" id="ARBA00004496"/>
    </source>
</evidence>
<evidence type="ECO:0000256" key="7">
    <source>
        <dbReference type="ARBA" id="ARBA00022490"/>
    </source>
</evidence>
<dbReference type="EMBL" id="JAAXPG010000010">
    <property type="protein sequence ID" value="NKY98409.1"/>
    <property type="molecule type" value="Genomic_DNA"/>
</dbReference>
<evidence type="ECO:0000256" key="1">
    <source>
        <dbReference type="ARBA" id="ARBA00000085"/>
    </source>
</evidence>
<evidence type="ECO:0000256" key="2">
    <source>
        <dbReference type="ARBA" id="ARBA00001966"/>
    </source>
</evidence>
<keyword evidence="7" id="KW-0963">Cytoplasm</keyword>
<keyword evidence="11" id="KW-0408">Iron</keyword>
<evidence type="ECO:0000256" key="16">
    <source>
        <dbReference type="SAM" id="MobiDB-lite"/>
    </source>
</evidence>
<comment type="function">
    <text evidence="14">Member of the two-component regulatory system NreB/NreC involved in the control of dissimilatory nitrate/nitrite reduction in response to oxygen. NreB functions as a direct oxygen sensor histidine kinase which is autophosphorylated, in the absence of oxygen, probably at the conserved histidine residue, and transfers its phosphate group probably to a conserved aspartate residue of NreC. NreB/NreC activates the expression of the nitrate (narGHJI) and nitrite (nir) reductase operons, as well as the putative nitrate transporter gene narT.</text>
</comment>
<organism evidence="19 20">
    <name type="scientific">Nocardiopsis alborubida</name>
    <dbReference type="NCBI Taxonomy" id="146802"/>
    <lineage>
        <taxon>Bacteria</taxon>
        <taxon>Bacillati</taxon>
        <taxon>Actinomycetota</taxon>
        <taxon>Actinomycetes</taxon>
        <taxon>Streptosporangiales</taxon>
        <taxon>Nocardiopsidaceae</taxon>
        <taxon>Nocardiopsis</taxon>
    </lineage>
</organism>
<keyword evidence="6" id="KW-0004">4Fe-4S</keyword>
<dbReference type="AlphaFoldDB" id="A0A7X6RQ45"/>
<keyword evidence="17" id="KW-0472">Membrane</keyword>
<evidence type="ECO:0000256" key="11">
    <source>
        <dbReference type="ARBA" id="ARBA00023004"/>
    </source>
</evidence>
<name>A0A7X6RQ45_9ACTN</name>
<evidence type="ECO:0000313" key="19">
    <source>
        <dbReference type="EMBL" id="NKY98409.1"/>
    </source>
</evidence>
<evidence type="ECO:0000259" key="18">
    <source>
        <dbReference type="PROSITE" id="PS50109"/>
    </source>
</evidence>
<dbReference type="InterPro" id="IPR050482">
    <property type="entry name" value="Sensor_HK_TwoCompSys"/>
</dbReference>
<feature type="transmembrane region" description="Helical" evidence="17">
    <location>
        <begin position="49"/>
        <end position="68"/>
    </location>
</feature>
<keyword evidence="8" id="KW-0808">Transferase</keyword>
<dbReference type="EC" id="2.7.13.3" evidence="4"/>
<dbReference type="PROSITE" id="PS50109">
    <property type="entry name" value="HIS_KIN"/>
    <property type="match status" value="1"/>
</dbReference>
<dbReference type="InterPro" id="IPR004358">
    <property type="entry name" value="Sig_transdc_His_kin-like_C"/>
</dbReference>
<gene>
    <name evidence="19" type="ORF">HGB44_12195</name>
</gene>